<keyword evidence="1" id="KW-0812">Transmembrane</keyword>
<protein>
    <submittedName>
        <fullName evidence="2">DUF2304 domain-containing protein</fullName>
    </submittedName>
</protein>
<sequence length="114" mass="12887">MTGWLRVVLIVASLAVMALVLVKIRKAQMRIADSTFWFLFAAIMVVFAVFPQVPFFFSFLIGIDSPSNFVFLFVIGALFVHEFYLTVELSRLRAKTATLVQHVALREEDEGKDG</sequence>
<organism evidence="2">
    <name type="scientific">Muribaculaceae bacterium Z82</name>
    <dbReference type="NCBI Taxonomy" id="2304548"/>
    <lineage>
        <taxon>Bacteria</taxon>
        <taxon>Pseudomonadati</taxon>
        <taxon>Bacteroidota</taxon>
        <taxon>Bacteroidia</taxon>
        <taxon>Bacteroidales</taxon>
        <taxon>Muribaculaceae</taxon>
    </lineage>
</organism>
<dbReference type="AlphaFoldDB" id="A0A7C9JI78"/>
<dbReference type="Pfam" id="PF10066">
    <property type="entry name" value="DUF2304"/>
    <property type="match status" value="1"/>
</dbReference>
<proteinExistence type="predicted"/>
<feature type="transmembrane region" description="Helical" evidence="1">
    <location>
        <begin position="69"/>
        <end position="87"/>
    </location>
</feature>
<feature type="transmembrane region" description="Helical" evidence="1">
    <location>
        <begin position="36"/>
        <end position="63"/>
    </location>
</feature>
<reference evidence="2" key="1">
    <citation type="submission" date="2018-08" db="EMBL/GenBank/DDBJ databases">
        <title>Murine metabolic-syndrome-specific gut microbial biobank.</title>
        <authorList>
            <person name="Liu C."/>
        </authorList>
    </citation>
    <scope>NUCLEOTIDE SEQUENCE [LARGE SCALE GENOMIC DNA]</scope>
    <source>
        <strain evidence="2">Z82</strain>
    </source>
</reference>
<evidence type="ECO:0000313" key="2">
    <source>
        <dbReference type="EMBL" id="NBI33562.1"/>
    </source>
</evidence>
<gene>
    <name evidence="2" type="ORF">D1639_00620</name>
</gene>
<accession>A0A7C9JI78</accession>
<name>A0A7C9JI78_9BACT</name>
<feature type="transmembrane region" description="Helical" evidence="1">
    <location>
        <begin position="6"/>
        <end position="24"/>
    </location>
</feature>
<evidence type="ECO:0000256" key="1">
    <source>
        <dbReference type="SAM" id="Phobius"/>
    </source>
</evidence>
<keyword evidence="1" id="KW-1133">Transmembrane helix</keyword>
<comment type="caution">
    <text evidence="2">The sequence shown here is derived from an EMBL/GenBank/DDBJ whole genome shotgun (WGS) entry which is preliminary data.</text>
</comment>
<dbReference type="EMBL" id="QWKH01000002">
    <property type="protein sequence ID" value="NBI33562.1"/>
    <property type="molecule type" value="Genomic_DNA"/>
</dbReference>
<dbReference type="InterPro" id="IPR019277">
    <property type="entry name" value="DUF2304"/>
</dbReference>
<keyword evidence="1" id="KW-0472">Membrane</keyword>